<protein>
    <submittedName>
        <fullName evidence="3">Ovoinhibitor</fullName>
    </submittedName>
</protein>
<dbReference type="Pfam" id="PF00050">
    <property type="entry name" value="Kazal_1"/>
    <property type="match status" value="1"/>
</dbReference>
<dbReference type="PROSITE" id="PS00282">
    <property type="entry name" value="KAZAL_1"/>
    <property type="match status" value="1"/>
</dbReference>
<sequence>LQDYCREYLVPREVCSTEYYPHCGFDGVTYGNKCLFCNAFL</sequence>
<feature type="domain" description="Kazal-like" evidence="2">
    <location>
        <begin position="1"/>
        <end position="41"/>
    </location>
</feature>
<keyword evidence="4" id="KW-1185">Reference proteome</keyword>
<dbReference type="Gene3D" id="3.30.60.30">
    <property type="match status" value="1"/>
</dbReference>
<proteinExistence type="predicted"/>
<feature type="non-terminal residue" evidence="3">
    <location>
        <position position="41"/>
    </location>
</feature>
<dbReference type="PROSITE" id="PS51465">
    <property type="entry name" value="KAZAL_2"/>
    <property type="match status" value="1"/>
</dbReference>
<accession>A0A091LYQ0</accession>
<name>A0A091LYQ0_CARIC</name>
<gene>
    <name evidence="3" type="ORF">N322_01515</name>
</gene>
<keyword evidence="1" id="KW-1015">Disulfide bond</keyword>
<dbReference type="EMBL" id="KK514551">
    <property type="protein sequence ID" value="KFP64306.1"/>
    <property type="molecule type" value="Genomic_DNA"/>
</dbReference>
<dbReference type="InterPro" id="IPR002350">
    <property type="entry name" value="Kazal_dom"/>
</dbReference>
<dbReference type="SUPFAM" id="SSF100895">
    <property type="entry name" value="Kazal-type serine protease inhibitors"/>
    <property type="match status" value="1"/>
</dbReference>
<reference evidence="3 4" key="1">
    <citation type="submission" date="2014-04" db="EMBL/GenBank/DDBJ databases">
        <title>Genome evolution of avian class.</title>
        <authorList>
            <person name="Zhang G."/>
            <person name="Li C."/>
        </authorList>
    </citation>
    <scope>NUCLEOTIDE SEQUENCE [LARGE SCALE GENOMIC DNA]</scope>
    <source>
        <strain evidence="3">BGI_N322</strain>
    </source>
</reference>
<feature type="non-terminal residue" evidence="3">
    <location>
        <position position="1"/>
    </location>
</feature>
<evidence type="ECO:0000256" key="1">
    <source>
        <dbReference type="ARBA" id="ARBA00023157"/>
    </source>
</evidence>
<evidence type="ECO:0000259" key="2">
    <source>
        <dbReference type="PROSITE" id="PS51465"/>
    </source>
</evidence>
<evidence type="ECO:0000313" key="4">
    <source>
        <dbReference type="Proteomes" id="UP000054116"/>
    </source>
</evidence>
<dbReference type="InterPro" id="IPR036058">
    <property type="entry name" value="Kazal_dom_sf"/>
</dbReference>
<evidence type="ECO:0000313" key="3">
    <source>
        <dbReference type="EMBL" id="KFP64306.1"/>
    </source>
</evidence>
<dbReference type="AlphaFoldDB" id="A0A091LYQ0"/>
<dbReference type="Proteomes" id="UP000054116">
    <property type="component" value="Unassembled WGS sequence"/>
</dbReference>
<organism evidence="3 4">
    <name type="scientific">Cariama cristata</name>
    <name type="common">Red-legged seriema</name>
    <dbReference type="NCBI Taxonomy" id="54380"/>
    <lineage>
        <taxon>Eukaryota</taxon>
        <taxon>Metazoa</taxon>
        <taxon>Chordata</taxon>
        <taxon>Craniata</taxon>
        <taxon>Vertebrata</taxon>
        <taxon>Euteleostomi</taxon>
        <taxon>Archelosauria</taxon>
        <taxon>Archosauria</taxon>
        <taxon>Dinosauria</taxon>
        <taxon>Saurischia</taxon>
        <taxon>Theropoda</taxon>
        <taxon>Coelurosauria</taxon>
        <taxon>Aves</taxon>
        <taxon>Neognathae</taxon>
        <taxon>Neoaves</taxon>
        <taxon>Telluraves</taxon>
        <taxon>Australaves</taxon>
        <taxon>Cariamiformes</taxon>
        <taxon>Cariamidae</taxon>
        <taxon>Cariama</taxon>
    </lineage>
</organism>